<dbReference type="HOGENOM" id="CLU_021120_0_0_1"/>
<dbReference type="Proteomes" id="UP000008281">
    <property type="component" value="Unassembled WGS sequence"/>
</dbReference>
<gene>
    <name evidence="2" type="ORF">CRE_20167</name>
</gene>
<protein>
    <submittedName>
        <fullName evidence="2">Uncharacterized protein</fullName>
    </submittedName>
</protein>
<dbReference type="EMBL" id="DS270965">
    <property type="protein sequence ID" value="EFO98319.1"/>
    <property type="molecule type" value="Genomic_DNA"/>
</dbReference>
<evidence type="ECO:0000313" key="2">
    <source>
        <dbReference type="EMBL" id="EFO98319.1"/>
    </source>
</evidence>
<evidence type="ECO:0000256" key="1">
    <source>
        <dbReference type="SAM" id="MobiDB-lite"/>
    </source>
</evidence>
<dbReference type="AlphaFoldDB" id="E3NVG6"/>
<feature type="region of interest" description="Disordered" evidence="1">
    <location>
        <begin position="1"/>
        <end position="27"/>
    </location>
</feature>
<sequence>MGDDTLNQETDESSQYDNLLERDTDHDSNEAMSVIGYESDEVSDLSDGVDDFIGGGTNDDVRLIAFVNFFCSESISEGCLKRMVQLMTLLYGEAPPFTASQVLRVVNDTGKKVIQSMSYYCSRCGTEKSGKKMQCSKCMTSNINILDRITFIKCDLKWQLEQQLRYHGAEVIKAHEKIHKREIDFETNDIRRYQRYLEGMESEEQFACGNINLLYTVFSDGAAFTKISRREVTPVLCRLEGIDVDAKAGGNVFSIISMVYCDGGVKKIFVDEFVEKSFSNLPTKIEMKINGKSWCFMPKILCYLSDMKERMTLTKLPNWHQVNGCSECVTIGRKKGATVTYVDCNMVTPRNNSSILYAAEHGIEGFRDTGVPSIFSFFRPSAFAIDPFHIKGCGICKTIVNGGKSGSYIFISSCSEILKPTSWISFKMFPGTVNVVMNAIEGITPYTYDNVPLVSLRKLSKTTGREMEKISRLISGIVGFEGYSQRNDYNVWFLGFLFSLTLQGTKMCHPKTLQSLLSAMYELHYVLEPDSITIKFHCYYNHVILHENNFGPKHTTEVFEREHKVLMNSVHYQSTNSEKAIINKYVCGQVYRSQLTQMSEACSENTKHSIRQSMKTSGSRLPPMNELKCCLDPDQLNPLHKRIIINLGLNDVSMFLSRWRTCSAMGNYMFSAKSYCSAKTTSSSLICFSGSTQQELCFGEIELIVKRADSAYFIVREFILQPLHLTMKPIVDRGMTTAAANILNILQSLPNVFSKVESSTY</sequence>
<dbReference type="OrthoDB" id="5905562at2759"/>
<proteinExistence type="predicted"/>
<dbReference type="eggNOG" id="ENOG502R9ZA">
    <property type="taxonomic scope" value="Eukaryota"/>
</dbReference>
<keyword evidence="3" id="KW-1185">Reference proteome</keyword>
<accession>E3NVG6</accession>
<organism evidence="3">
    <name type="scientific">Caenorhabditis remanei</name>
    <name type="common">Caenorhabditis vulgaris</name>
    <dbReference type="NCBI Taxonomy" id="31234"/>
    <lineage>
        <taxon>Eukaryota</taxon>
        <taxon>Metazoa</taxon>
        <taxon>Ecdysozoa</taxon>
        <taxon>Nematoda</taxon>
        <taxon>Chromadorea</taxon>
        <taxon>Rhabditida</taxon>
        <taxon>Rhabditina</taxon>
        <taxon>Rhabditomorpha</taxon>
        <taxon>Rhabditoidea</taxon>
        <taxon>Rhabditidae</taxon>
        <taxon>Peloderinae</taxon>
        <taxon>Caenorhabditis</taxon>
    </lineage>
</organism>
<reference evidence="2" key="1">
    <citation type="submission" date="2007-07" db="EMBL/GenBank/DDBJ databases">
        <title>PCAP assembly of the Caenorhabditis remanei genome.</title>
        <authorList>
            <consortium name="The Caenorhabditis remanei Sequencing Consortium"/>
            <person name="Wilson R.K."/>
        </authorList>
    </citation>
    <scope>NUCLEOTIDE SEQUENCE [LARGE SCALE GENOMIC DNA]</scope>
    <source>
        <strain evidence="2">PB4641</strain>
    </source>
</reference>
<dbReference type="InParanoid" id="E3NVG6"/>
<name>E3NVG6_CAERE</name>
<evidence type="ECO:0000313" key="3">
    <source>
        <dbReference type="Proteomes" id="UP000008281"/>
    </source>
</evidence>